<dbReference type="InterPro" id="IPR001670">
    <property type="entry name" value="ADH_Fe/GldA"/>
</dbReference>
<dbReference type="Pfam" id="PF00465">
    <property type="entry name" value="Fe-ADH"/>
    <property type="match status" value="1"/>
</dbReference>
<feature type="domain" description="Intradiol ring-cleavage dioxygenases" evidence="8">
    <location>
        <begin position="488"/>
        <end position="625"/>
    </location>
</feature>
<evidence type="ECO:0000313" key="12">
    <source>
        <dbReference type="Proteomes" id="UP000317982"/>
    </source>
</evidence>
<organism evidence="11 12">
    <name type="scientific">Cryptosporangium phraense</name>
    <dbReference type="NCBI Taxonomy" id="2593070"/>
    <lineage>
        <taxon>Bacteria</taxon>
        <taxon>Bacillati</taxon>
        <taxon>Actinomycetota</taxon>
        <taxon>Actinomycetes</taxon>
        <taxon>Cryptosporangiales</taxon>
        <taxon>Cryptosporangiaceae</taxon>
        <taxon>Cryptosporangium</taxon>
    </lineage>
</organism>
<keyword evidence="4" id="KW-0223">Dioxygenase</keyword>
<evidence type="ECO:0000313" key="11">
    <source>
        <dbReference type="EMBL" id="TQS46929.1"/>
    </source>
</evidence>
<dbReference type="EMBL" id="VIRS01000001">
    <property type="protein sequence ID" value="TQS46929.1"/>
    <property type="molecule type" value="Genomic_DNA"/>
</dbReference>
<feature type="domain" description="Fe-containing alcohol dehydrogenase-like C-terminal" evidence="10">
    <location>
        <begin position="163"/>
        <end position="363"/>
    </location>
</feature>
<evidence type="ECO:0000256" key="6">
    <source>
        <dbReference type="ARBA" id="ARBA00023004"/>
    </source>
</evidence>
<evidence type="ECO:0000259" key="8">
    <source>
        <dbReference type="Pfam" id="PF00775"/>
    </source>
</evidence>
<comment type="similarity">
    <text evidence="2">Belongs to the intradiol ring-cleavage dioxygenase family.</text>
</comment>
<evidence type="ECO:0000259" key="10">
    <source>
        <dbReference type="Pfam" id="PF25137"/>
    </source>
</evidence>
<dbReference type="Gene3D" id="3.40.50.1970">
    <property type="match status" value="1"/>
</dbReference>
<dbReference type="AlphaFoldDB" id="A0A545B044"/>
<dbReference type="GO" id="GO:0009712">
    <property type="term" value="P:catechol-containing compound metabolic process"/>
    <property type="evidence" value="ECO:0007669"/>
    <property type="project" value="InterPro"/>
</dbReference>
<dbReference type="InterPro" id="IPR007535">
    <property type="entry name" value="Catechol_dOase_N"/>
</dbReference>
<keyword evidence="12" id="KW-1185">Reference proteome</keyword>
<name>A0A545B044_9ACTN</name>
<reference evidence="11 12" key="1">
    <citation type="submission" date="2019-07" db="EMBL/GenBank/DDBJ databases">
        <title>Cryptosporangium phraense sp. nov., isolated from plant litter.</title>
        <authorList>
            <person name="Suriyachadkun C."/>
        </authorList>
    </citation>
    <scope>NUCLEOTIDE SEQUENCE [LARGE SCALE GENOMIC DNA]</scope>
    <source>
        <strain evidence="11 12">A-T 5661</strain>
    </source>
</reference>
<keyword evidence="6" id="KW-0408">Iron</keyword>
<dbReference type="SUPFAM" id="SSF56796">
    <property type="entry name" value="Dehydroquinate synthase-like"/>
    <property type="match status" value="1"/>
</dbReference>
<evidence type="ECO:0000256" key="3">
    <source>
        <dbReference type="ARBA" id="ARBA00022723"/>
    </source>
</evidence>
<gene>
    <name evidence="11" type="ORF">FL583_01245</name>
</gene>
<comment type="caution">
    <text evidence="11">The sequence shown here is derived from an EMBL/GenBank/DDBJ whole genome shotgun (WGS) entry which is preliminary data.</text>
</comment>
<dbReference type="Pfam" id="PF25137">
    <property type="entry name" value="ADH_Fe_C"/>
    <property type="match status" value="1"/>
</dbReference>
<sequence>MRGFIYAAHPVRVLFGAGTLADLRGEVERLGRQRALLVSGSSQPDVVARAAEGLGDLVAARFDGAAMHTPVEVTERALAAAGDVDCVVSIGGGSATGLGKAVAVRRGIPLVAVATTYAGSEVTPTLGETSDGVKTTRTEPGILPATVIYDVDLTLGMPVGLSVVSGVNAMAHAVEALYSADANPAVDAMAVQSITLLASGLRRIVAAPDDADARADALAGAWLAGTCLGAVGMGLHHKLCHTLGGSFGLPHAETHTVVLPHAMAYNAAAAPEAMARVATALAASRPGDGGADGPAFAGRSARGQDAAAMMYDFVVEVGGPTSLAELGLKRDDIPAAAKLATAKPYPNPREVTEDGIAGLLADALAGTRPAGAPDFSWLTEQVVASFAGTPDPRTKQLVTDLVRRLHAFAEDNDVTQDEWQYAIDFLTRTGEITSPTRQEFVLLSDTLGVSSMVDLLTNSRTPDTTPSAVLGPFYVPGPPPVAPGADISGSLPGTPLWVDVRIEGVNGEPIADATVDVWQSNEDGFYDLQLPDLDGPVLRGRLHSEADGHVRFWTILPSEYPIPVDGPVGAMLTATGRHPYRAPHLHFLIDAPGHRRLITQLFVDGGAYLDSDTVFGVKDDLIVDFGPGGGSRPDGKPGEWRELTYTFRIG</sequence>
<protein>
    <submittedName>
        <fullName evidence="11">Iron-containing alcohol dehydrogenase</fullName>
    </submittedName>
</protein>
<dbReference type="Pfam" id="PF00775">
    <property type="entry name" value="Dioxygenase_C"/>
    <property type="match status" value="1"/>
</dbReference>
<evidence type="ECO:0000259" key="9">
    <source>
        <dbReference type="Pfam" id="PF04444"/>
    </source>
</evidence>
<dbReference type="CDD" id="cd08177">
    <property type="entry name" value="MAR"/>
    <property type="match status" value="1"/>
</dbReference>
<dbReference type="SUPFAM" id="SSF49482">
    <property type="entry name" value="Aromatic compound dioxygenase"/>
    <property type="match status" value="1"/>
</dbReference>
<dbReference type="InParanoid" id="A0A545B044"/>
<dbReference type="PANTHER" id="PTHR33711">
    <property type="entry name" value="DIOXYGENASE, PUTATIVE (AFU_ORTHOLOGUE AFUA_2G02910)-RELATED"/>
    <property type="match status" value="1"/>
</dbReference>
<dbReference type="RefSeq" id="WP_142702547.1">
    <property type="nucleotide sequence ID" value="NZ_VIRS01000001.1"/>
</dbReference>
<dbReference type="InterPro" id="IPR050770">
    <property type="entry name" value="Intradiol_RC_Dioxygenase"/>
</dbReference>
<dbReference type="InterPro" id="IPR056798">
    <property type="entry name" value="ADH_Fe_C"/>
</dbReference>
<evidence type="ECO:0000256" key="5">
    <source>
        <dbReference type="ARBA" id="ARBA00023002"/>
    </source>
</evidence>
<evidence type="ECO:0000256" key="1">
    <source>
        <dbReference type="ARBA" id="ARBA00001965"/>
    </source>
</evidence>
<dbReference type="PANTHER" id="PTHR33711:SF7">
    <property type="entry name" value="INTRADIOL RING-CLEAVAGE DIOXYGENASES DOMAIN-CONTAINING PROTEIN-RELATED"/>
    <property type="match status" value="1"/>
</dbReference>
<feature type="domain" description="Catechol dioxygenase N-terminal" evidence="9">
    <location>
        <begin position="391"/>
        <end position="461"/>
    </location>
</feature>
<dbReference type="GO" id="GO:0018506">
    <property type="term" value="F:maleylacetate reductase activity"/>
    <property type="evidence" value="ECO:0007669"/>
    <property type="project" value="InterPro"/>
</dbReference>
<evidence type="ECO:0000256" key="4">
    <source>
        <dbReference type="ARBA" id="ARBA00022964"/>
    </source>
</evidence>
<dbReference type="Proteomes" id="UP000317982">
    <property type="component" value="Unassembled WGS sequence"/>
</dbReference>
<dbReference type="InterPro" id="IPR015889">
    <property type="entry name" value="Intradiol_dOase_core"/>
</dbReference>
<evidence type="ECO:0000256" key="2">
    <source>
        <dbReference type="ARBA" id="ARBA00007825"/>
    </source>
</evidence>
<dbReference type="InterPro" id="IPR000627">
    <property type="entry name" value="Intradiol_dOase_C"/>
</dbReference>
<keyword evidence="5" id="KW-0560">Oxidoreductase</keyword>
<accession>A0A545B044</accession>
<proteinExistence type="inferred from homology"/>
<dbReference type="GO" id="GO:0008199">
    <property type="term" value="F:ferric iron binding"/>
    <property type="evidence" value="ECO:0007669"/>
    <property type="project" value="InterPro"/>
</dbReference>
<dbReference type="GO" id="GO:0018576">
    <property type="term" value="F:catechol 1,2-dioxygenase activity"/>
    <property type="evidence" value="ECO:0007669"/>
    <property type="project" value="InterPro"/>
</dbReference>
<dbReference type="Pfam" id="PF04444">
    <property type="entry name" value="Dioxygenase_N"/>
    <property type="match status" value="1"/>
</dbReference>
<dbReference type="OrthoDB" id="3812122at2"/>
<dbReference type="Gene3D" id="2.60.130.10">
    <property type="entry name" value="Aromatic compound dioxygenase"/>
    <property type="match status" value="1"/>
</dbReference>
<dbReference type="InterPro" id="IPR034786">
    <property type="entry name" value="MAR"/>
</dbReference>
<dbReference type="Gene3D" id="1.20.1090.10">
    <property type="entry name" value="Dehydroquinate synthase-like - alpha domain"/>
    <property type="match status" value="1"/>
</dbReference>
<keyword evidence="3" id="KW-0479">Metal-binding</keyword>
<evidence type="ECO:0000259" key="7">
    <source>
        <dbReference type="Pfam" id="PF00465"/>
    </source>
</evidence>
<feature type="domain" description="Alcohol dehydrogenase iron-type/glycerol dehydrogenase GldA" evidence="7">
    <location>
        <begin position="10"/>
        <end position="150"/>
    </location>
</feature>
<comment type="cofactor">
    <cofactor evidence="1">
        <name>Fe(3+)</name>
        <dbReference type="ChEBI" id="CHEBI:29034"/>
    </cofactor>
</comment>